<feature type="domain" description="DUF3786" evidence="1">
    <location>
        <begin position="31"/>
        <end position="211"/>
    </location>
</feature>
<organism evidence="2 3">
    <name type="scientific">Candidatus Terraquivivens tikiterensis</name>
    <dbReference type="NCBI Taxonomy" id="1980982"/>
    <lineage>
        <taxon>Archaea</taxon>
        <taxon>Nitrososphaerota</taxon>
        <taxon>Candidatus Wolframiiraptoraceae</taxon>
        <taxon>Candidatus Terraquivivens</taxon>
    </lineage>
</organism>
<evidence type="ECO:0000313" key="2">
    <source>
        <dbReference type="EMBL" id="PUA34091.1"/>
    </source>
</evidence>
<evidence type="ECO:0000313" key="3">
    <source>
        <dbReference type="Proteomes" id="UP000244066"/>
    </source>
</evidence>
<dbReference type="Pfam" id="PF12654">
    <property type="entry name" value="DUF3786"/>
    <property type="match status" value="1"/>
</dbReference>
<proteinExistence type="predicted"/>
<accession>A0A2R7Y969</accession>
<reference evidence="2 3" key="1">
    <citation type="submission" date="2017-04" db="EMBL/GenBank/DDBJ databases">
        <title>Draft Aigarchaeota genome from a New Zealand hot spring.</title>
        <authorList>
            <person name="Reysenbach A.-L."/>
            <person name="Donaho J.A."/>
            <person name="Gerhart J."/>
            <person name="Kelley J.F."/>
            <person name="Kouba K."/>
            <person name="Podar M."/>
            <person name="Stott M."/>
        </authorList>
    </citation>
    <scope>NUCLEOTIDE SEQUENCE [LARGE SCALE GENOMIC DNA]</scope>
    <source>
        <strain evidence="2">NZ13_MG1</strain>
    </source>
</reference>
<comment type="caution">
    <text evidence="2">The sequence shown here is derived from an EMBL/GenBank/DDBJ whole genome shotgun (WGS) entry which is preliminary data.</text>
</comment>
<evidence type="ECO:0000259" key="1">
    <source>
        <dbReference type="Pfam" id="PF12654"/>
    </source>
</evidence>
<dbReference type="InterPro" id="IPR024264">
    <property type="entry name" value="DUF3786"/>
</dbReference>
<dbReference type="Proteomes" id="UP000244066">
    <property type="component" value="Unassembled WGS sequence"/>
</dbReference>
<sequence>MSRYQTIRLPDELMVAETKKAFAELSQRNLDDVAKKCSVAYIPSREQGVKGRFIITVFNRTYSVELSEECVVDLLTDKPAPKNVQYIIVKYLITGDGTPLGTGWVNYRDVVGAAPYVKEFEDFVLRRLANRFGNAVEVYEYACKVLGGKKEKLGGVSFSFSVLPRVRILCQLWAAEKQDYVPAVANVSFSMNSDRFLPARELGMVALLLVDMLEKEASKYAQPGQR</sequence>
<dbReference type="EMBL" id="NDWU01000003">
    <property type="protein sequence ID" value="PUA34091.1"/>
    <property type="molecule type" value="Genomic_DNA"/>
</dbReference>
<name>A0A2R7Y969_9ARCH</name>
<dbReference type="AlphaFoldDB" id="A0A2R7Y969"/>
<protein>
    <recommendedName>
        <fullName evidence="1">DUF3786 domain-containing protein</fullName>
    </recommendedName>
</protein>
<gene>
    <name evidence="2" type="ORF">B9J98_01545</name>
</gene>